<dbReference type="InterPro" id="IPR045881">
    <property type="entry name" value="MNM1-like"/>
</dbReference>
<dbReference type="InParanoid" id="A0A2G5E5A9"/>
<dbReference type="PANTHER" id="PTHR34682">
    <property type="entry name" value="AT HOOK MOTIF-CONTAINING PROTEIN"/>
    <property type="match status" value="1"/>
</dbReference>
<feature type="region of interest" description="Disordered" evidence="1">
    <location>
        <begin position="371"/>
        <end position="414"/>
    </location>
</feature>
<dbReference type="Proteomes" id="UP000230069">
    <property type="component" value="Unassembled WGS sequence"/>
</dbReference>
<proteinExistence type="predicted"/>
<dbReference type="FunCoup" id="A0A2G5E5A9">
    <property type="interactions" value="52"/>
</dbReference>
<name>A0A2G5E5A9_AQUCA</name>
<gene>
    <name evidence="2" type="ORF">AQUCO_01100035v1</name>
</gene>
<dbReference type="AlphaFoldDB" id="A0A2G5E5A9"/>
<feature type="compositionally biased region" description="Polar residues" evidence="1">
    <location>
        <begin position="373"/>
        <end position="385"/>
    </location>
</feature>
<dbReference type="OrthoDB" id="1910926at2759"/>
<feature type="compositionally biased region" description="Polar residues" evidence="1">
    <location>
        <begin position="1"/>
        <end position="11"/>
    </location>
</feature>
<feature type="region of interest" description="Disordered" evidence="1">
    <location>
        <begin position="267"/>
        <end position="288"/>
    </location>
</feature>
<organism evidence="2 3">
    <name type="scientific">Aquilegia coerulea</name>
    <name type="common">Rocky mountain columbine</name>
    <dbReference type="NCBI Taxonomy" id="218851"/>
    <lineage>
        <taxon>Eukaryota</taxon>
        <taxon>Viridiplantae</taxon>
        <taxon>Streptophyta</taxon>
        <taxon>Embryophyta</taxon>
        <taxon>Tracheophyta</taxon>
        <taxon>Spermatophyta</taxon>
        <taxon>Magnoliopsida</taxon>
        <taxon>Ranunculales</taxon>
        <taxon>Ranunculaceae</taxon>
        <taxon>Thalictroideae</taxon>
        <taxon>Aquilegia</taxon>
    </lineage>
</organism>
<feature type="compositionally biased region" description="Polar residues" evidence="1">
    <location>
        <begin position="135"/>
        <end position="156"/>
    </location>
</feature>
<dbReference type="STRING" id="218851.A0A2G5E5A9"/>
<feature type="compositionally biased region" description="Basic and acidic residues" evidence="1">
    <location>
        <begin position="402"/>
        <end position="414"/>
    </location>
</feature>
<feature type="compositionally biased region" description="Basic and acidic residues" evidence="1">
    <location>
        <begin position="43"/>
        <end position="55"/>
    </location>
</feature>
<protein>
    <recommendedName>
        <fullName evidence="4">AT hook motif-containing protein</fullName>
    </recommendedName>
</protein>
<evidence type="ECO:0000313" key="3">
    <source>
        <dbReference type="Proteomes" id="UP000230069"/>
    </source>
</evidence>
<sequence length="414" mass="44128">MTQENQGTNSAVPDDTPAKRKRGRPRKDRSQTQGQVSATTAPDTEKRNQRRRIDSVTDTQNDMVGQAVFGVLDGSFDAGYLLTVKVGDTDTILKGVVFQPGSSVPISGSNDVAPHTKMFRRSDIQIPQVDRATHPQGSSGQSVQTSKRPNGSSQRSGDLLSSASQPVNQVPVVPPPSPSQTHIAEGLQNGTKYIPAAEGHSGSIHQVIQVTSQEKDFMKSEQNDIFPKDTGALPPAGLSELNVKPASAVESSTLEHDECEEKAMLPVTEAPSGSEAPAGQTETSAKIAPDQLLQVGDKPNKTVEAAVECQTTIFDAPHTTTKPTTESENQTPQTDQLKELLPTEVVPAATHNLETVNSANVTDLQKDLPEAHLSSSTVPTGNSDLVSEDAAAHVELQSTPFESKDTNSEEHQQV</sequence>
<keyword evidence="3" id="KW-1185">Reference proteome</keyword>
<accession>A0A2G5E5A9</accession>
<dbReference type="EMBL" id="KZ305028">
    <property type="protein sequence ID" value="PIA50935.1"/>
    <property type="molecule type" value="Genomic_DNA"/>
</dbReference>
<reference evidence="2 3" key="1">
    <citation type="submission" date="2017-09" db="EMBL/GenBank/DDBJ databases">
        <title>WGS assembly of Aquilegia coerulea Goldsmith.</title>
        <authorList>
            <person name="Hodges S."/>
            <person name="Kramer E."/>
            <person name="Nordborg M."/>
            <person name="Tomkins J."/>
            <person name="Borevitz J."/>
            <person name="Derieg N."/>
            <person name="Yan J."/>
            <person name="Mihaltcheva S."/>
            <person name="Hayes R.D."/>
            <person name="Rokhsar D."/>
        </authorList>
    </citation>
    <scope>NUCLEOTIDE SEQUENCE [LARGE SCALE GENOMIC DNA]</scope>
    <source>
        <strain evidence="3">cv. Goldsmith</strain>
    </source>
</reference>
<feature type="compositionally biased region" description="Polar residues" evidence="1">
    <location>
        <begin position="31"/>
        <end position="42"/>
    </location>
</feature>
<feature type="region of interest" description="Disordered" evidence="1">
    <location>
        <begin position="126"/>
        <end position="184"/>
    </location>
</feature>
<feature type="region of interest" description="Disordered" evidence="1">
    <location>
        <begin position="1"/>
        <end position="59"/>
    </location>
</feature>
<evidence type="ECO:0000256" key="1">
    <source>
        <dbReference type="SAM" id="MobiDB-lite"/>
    </source>
</evidence>
<dbReference type="PANTHER" id="PTHR34682:SF1">
    <property type="entry name" value="PROTEIN METABOLIC NETWORK MODULATOR 1"/>
    <property type="match status" value="1"/>
</dbReference>
<evidence type="ECO:0008006" key="4">
    <source>
        <dbReference type="Google" id="ProtNLM"/>
    </source>
</evidence>
<feature type="region of interest" description="Disordered" evidence="1">
    <location>
        <begin position="314"/>
        <end position="333"/>
    </location>
</feature>
<evidence type="ECO:0000313" key="2">
    <source>
        <dbReference type="EMBL" id="PIA50935.1"/>
    </source>
</evidence>
<feature type="compositionally biased region" description="Low complexity" evidence="1">
    <location>
        <begin position="161"/>
        <end position="171"/>
    </location>
</feature>